<feature type="transmembrane region" description="Helical" evidence="1">
    <location>
        <begin position="82"/>
        <end position="101"/>
    </location>
</feature>
<dbReference type="PANTHER" id="PTHR40763:SF4">
    <property type="entry name" value="DUF1707 DOMAIN-CONTAINING PROTEIN"/>
    <property type="match status" value="1"/>
</dbReference>
<dbReference type="Pfam" id="PF08044">
    <property type="entry name" value="DUF1707"/>
    <property type="match status" value="1"/>
</dbReference>
<feature type="domain" description="DUF1707" evidence="2">
    <location>
        <begin position="15"/>
        <end position="65"/>
    </location>
</feature>
<keyword evidence="1" id="KW-0812">Transmembrane</keyword>
<dbReference type="PANTHER" id="PTHR40763">
    <property type="entry name" value="MEMBRANE PROTEIN-RELATED"/>
    <property type="match status" value="1"/>
</dbReference>
<comment type="caution">
    <text evidence="3">The sequence shown here is derived from an EMBL/GenBank/DDBJ whole genome shotgun (WGS) entry which is preliminary data.</text>
</comment>
<evidence type="ECO:0000256" key="1">
    <source>
        <dbReference type="SAM" id="Phobius"/>
    </source>
</evidence>
<protein>
    <submittedName>
        <fullName evidence="3">DUF1707 domain-containing protein</fullName>
    </submittedName>
</protein>
<organism evidence="3 4">
    <name type="scientific">Streptomyces griseoaurantiacus</name>
    <dbReference type="NCBI Taxonomy" id="68213"/>
    <lineage>
        <taxon>Bacteria</taxon>
        <taxon>Bacillati</taxon>
        <taxon>Actinomycetota</taxon>
        <taxon>Actinomycetes</taxon>
        <taxon>Kitasatosporales</taxon>
        <taxon>Streptomycetaceae</taxon>
        <taxon>Streptomyces</taxon>
        <taxon>Streptomyces aurantiacus group</taxon>
    </lineage>
</organism>
<dbReference type="Proteomes" id="UP000587608">
    <property type="component" value="Unassembled WGS sequence"/>
</dbReference>
<proteinExistence type="predicted"/>
<evidence type="ECO:0000259" key="2">
    <source>
        <dbReference type="Pfam" id="PF08044"/>
    </source>
</evidence>
<dbReference type="AlphaFoldDB" id="A0A7W2HVW1"/>
<evidence type="ECO:0000313" key="3">
    <source>
        <dbReference type="EMBL" id="MBA5223478.1"/>
    </source>
</evidence>
<keyword evidence="1" id="KW-0472">Membrane</keyword>
<gene>
    <name evidence="3" type="ORF">H1X69_18915</name>
</gene>
<name>A0A7W2HVW1_9ACTN</name>
<accession>A0A7W2HVW1</accession>
<dbReference type="RefSeq" id="WP_191853443.1">
    <property type="nucleotide sequence ID" value="NZ_CP109581.1"/>
</dbReference>
<sequence length="125" mass="14021">MNDIEHRPTGPVTLASDAERDRIQARLQHHYAVGRLTLPEFEERVAVACEARTREELDALVRDLPDTTTEPSPPASTIDTRLLLILLCCSPPAALVYWLICQRAARRSASRRGRFPMDGLTSRTV</sequence>
<keyword evidence="1" id="KW-1133">Transmembrane helix</keyword>
<dbReference type="EMBL" id="JACERG010000012">
    <property type="protein sequence ID" value="MBA5223478.1"/>
    <property type="molecule type" value="Genomic_DNA"/>
</dbReference>
<dbReference type="InterPro" id="IPR012551">
    <property type="entry name" value="DUF1707_SHOCT-like"/>
</dbReference>
<reference evidence="3 4" key="1">
    <citation type="submission" date="2020-07" db="EMBL/GenBank/DDBJ databases">
        <title>Differential regulation of undecylprodigiosin biosynthesis in the yeast-scavenging Streptomyces strain MBK6.</title>
        <authorList>
            <person name="Baral B."/>
            <person name="Siitonen V."/>
            <person name="Laughlin M."/>
            <person name="Yamada K."/>
            <person name="Ilomaeki M."/>
            <person name="Metsae-Ketelae M."/>
            <person name="Niemi J."/>
        </authorList>
    </citation>
    <scope>NUCLEOTIDE SEQUENCE [LARGE SCALE GENOMIC DNA]</scope>
    <source>
        <strain evidence="3 4">MBK6</strain>
    </source>
</reference>
<evidence type="ECO:0000313" key="4">
    <source>
        <dbReference type="Proteomes" id="UP000587608"/>
    </source>
</evidence>